<keyword evidence="3" id="KW-1185">Reference proteome</keyword>
<gene>
    <name evidence="2" type="ORF">FB561_1205</name>
</gene>
<dbReference type="SUPFAM" id="SSF52833">
    <property type="entry name" value="Thioredoxin-like"/>
    <property type="match status" value="1"/>
</dbReference>
<proteinExistence type="predicted"/>
<evidence type="ECO:0000259" key="1">
    <source>
        <dbReference type="Pfam" id="PF00462"/>
    </source>
</evidence>
<organism evidence="2 3">
    <name type="scientific">Kribbella amoyensis</name>
    <dbReference type="NCBI Taxonomy" id="996641"/>
    <lineage>
        <taxon>Bacteria</taxon>
        <taxon>Bacillati</taxon>
        <taxon>Actinomycetota</taxon>
        <taxon>Actinomycetes</taxon>
        <taxon>Propionibacteriales</taxon>
        <taxon>Kribbellaceae</taxon>
        <taxon>Kribbella</taxon>
    </lineage>
</organism>
<accession>A0A561BMR7</accession>
<dbReference type="EMBL" id="VIVK01000001">
    <property type="protein sequence ID" value="TWD80133.1"/>
    <property type="molecule type" value="Genomic_DNA"/>
</dbReference>
<dbReference type="Gene3D" id="3.40.30.10">
    <property type="entry name" value="Glutaredoxin"/>
    <property type="match status" value="1"/>
</dbReference>
<sequence>MLLFGVFVTATTFSGGSPVVAVVEGLLFLGLAILLSPLGFPRSGSAREAGGVVVYWRPGCPYCLRLRLALLGVAERASWVNIWRDPEAAAAVRAVADGNETVPTVVIAGDAMVNPPPGEIRRRLRTG</sequence>
<dbReference type="PROSITE" id="PS51354">
    <property type="entry name" value="GLUTAREDOXIN_2"/>
    <property type="match status" value="1"/>
</dbReference>
<dbReference type="InterPro" id="IPR036249">
    <property type="entry name" value="Thioredoxin-like_sf"/>
</dbReference>
<dbReference type="Pfam" id="PF00462">
    <property type="entry name" value="Glutaredoxin"/>
    <property type="match status" value="1"/>
</dbReference>
<dbReference type="OrthoDB" id="8991911at2"/>
<protein>
    <submittedName>
        <fullName evidence="2">Glutaredoxin</fullName>
    </submittedName>
</protein>
<reference evidence="2 3" key="1">
    <citation type="submission" date="2019-06" db="EMBL/GenBank/DDBJ databases">
        <title>Sequencing the genomes of 1000 actinobacteria strains.</title>
        <authorList>
            <person name="Klenk H.-P."/>
        </authorList>
    </citation>
    <scope>NUCLEOTIDE SEQUENCE [LARGE SCALE GENOMIC DNA]</scope>
    <source>
        <strain evidence="2 3">DSM 24683</strain>
    </source>
</reference>
<evidence type="ECO:0000313" key="2">
    <source>
        <dbReference type="EMBL" id="TWD80133.1"/>
    </source>
</evidence>
<dbReference type="Proteomes" id="UP000318380">
    <property type="component" value="Unassembled WGS sequence"/>
</dbReference>
<feature type="domain" description="Glutaredoxin" evidence="1">
    <location>
        <begin position="52"/>
        <end position="110"/>
    </location>
</feature>
<comment type="caution">
    <text evidence="2">The sequence shown here is derived from an EMBL/GenBank/DDBJ whole genome shotgun (WGS) entry which is preliminary data.</text>
</comment>
<name>A0A561BMR7_9ACTN</name>
<dbReference type="InterPro" id="IPR002109">
    <property type="entry name" value="Glutaredoxin"/>
</dbReference>
<evidence type="ECO:0000313" key="3">
    <source>
        <dbReference type="Proteomes" id="UP000318380"/>
    </source>
</evidence>
<dbReference type="AlphaFoldDB" id="A0A561BMR7"/>